<evidence type="ECO:0000259" key="1">
    <source>
        <dbReference type="Pfam" id="PF00561"/>
    </source>
</evidence>
<proteinExistence type="predicted"/>
<dbReference type="PANTHER" id="PTHR43798:SF33">
    <property type="entry name" value="HYDROLASE, PUTATIVE (AFU_ORTHOLOGUE AFUA_2G14860)-RELATED"/>
    <property type="match status" value="1"/>
</dbReference>
<dbReference type="AlphaFoldDB" id="A0A542XKN2"/>
<name>A0A542XKN2_SALAC</name>
<dbReference type="PANTHER" id="PTHR43798">
    <property type="entry name" value="MONOACYLGLYCEROL LIPASE"/>
    <property type="match status" value="1"/>
</dbReference>
<dbReference type="RefSeq" id="WP_142116245.1">
    <property type="nucleotide sequence ID" value="NZ_BOQM01000019.1"/>
</dbReference>
<reference evidence="2 3" key="1">
    <citation type="submission" date="2019-06" db="EMBL/GenBank/DDBJ databases">
        <title>Sequencing the genomes of 1000 actinobacteria strains.</title>
        <authorList>
            <person name="Klenk H.-P."/>
        </authorList>
    </citation>
    <scope>NUCLEOTIDE SEQUENCE [LARGE SCALE GENOMIC DNA]</scope>
    <source>
        <strain evidence="2 3">DSM 44819</strain>
    </source>
</reference>
<dbReference type="InterPro" id="IPR029058">
    <property type="entry name" value="AB_hydrolase_fold"/>
</dbReference>
<comment type="caution">
    <text evidence="2">The sequence shown here is derived from an EMBL/GenBank/DDBJ whole genome shotgun (WGS) entry which is preliminary data.</text>
</comment>
<dbReference type="GO" id="GO:0046464">
    <property type="term" value="P:acylglycerol catabolic process"/>
    <property type="evidence" value="ECO:0007669"/>
    <property type="project" value="TreeGrafter"/>
</dbReference>
<dbReference type="GO" id="GO:0047372">
    <property type="term" value="F:monoacylglycerol lipase activity"/>
    <property type="evidence" value="ECO:0007669"/>
    <property type="project" value="TreeGrafter"/>
</dbReference>
<evidence type="ECO:0000313" key="2">
    <source>
        <dbReference type="EMBL" id="TQL36414.1"/>
    </source>
</evidence>
<dbReference type="EMBL" id="VFOL01000001">
    <property type="protein sequence ID" value="TQL36414.1"/>
    <property type="molecule type" value="Genomic_DNA"/>
</dbReference>
<dbReference type="InterPro" id="IPR000073">
    <property type="entry name" value="AB_hydrolase_1"/>
</dbReference>
<sequence>MSGFTATQAADLFRARPDRFVDVGHGQVAVRSVGEGPDVLLVHGWPVSGATFRTLLPYLVPHFRCHVLDLVGAGDSRFDRTARVDITAHAEAVRRVVDALALDDVAVVGHDSGGLIARFALAGNPGVRSWGLIDTEQSQGPHWRLSLLLATRHIPKFERLLTTALNSTLLRRNRFVLGDAFRDRSLLGGEFEEFFLRPLRDSADRRWAFGQVARRFDFAAFDALAGLHARITVPVQLIWGADDPYFPVSWTREMMSGFGGTVRLHEVGGGKLFVHEEFAEEVANALIPTLAVPRGARK</sequence>
<organism evidence="2 3">
    <name type="scientific">Salinispora arenicola</name>
    <dbReference type="NCBI Taxonomy" id="168697"/>
    <lineage>
        <taxon>Bacteria</taxon>
        <taxon>Bacillati</taxon>
        <taxon>Actinomycetota</taxon>
        <taxon>Actinomycetes</taxon>
        <taxon>Micromonosporales</taxon>
        <taxon>Micromonosporaceae</taxon>
        <taxon>Salinispora</taxon>
    </lineage>
</organism>
<dbReference type="InterPro" id="IPR050266">
    <property type="entry name" value="AB_hydrolase_sf"/>
</dbReference>
<dbReference type="Proteomes" id="UP000315983">
    <property type="component" value="Unassembled WGS sequence"/>
</dbReference>
<protein>
    <submittedName>
        <fullName evidence="2">Pimeloyl-ACP methyl ester carboxylesterase</fullName>
    </submittedName>
</protein>
<accession>A0A542XKN2</accession>
<dbReference type="GO" id="GO:0016020">
    <property type="term" value="C:membrane"/>
    <property type="evidence" value="ECO:0007669"/>
    <property type="project" value="TreeGrafter"/>
</dbReference>
<gene>
    <name evidence="2" type="ORF">FB564_1508</name>
</gene>
<evidence type="ECO:0000313" key="3">
    <source>
        <dbReference type="Proteomes" id="UP000315983"/>
    </source>
</evidence>
<dbReference type="Gene3D" id="3.40.50.1820">
    <property type="entry name" value="alpha/beta hydrolase"/>
    <property type="match status" value="1"/>
</dbReference>
<feature type="domain" description="AB hydrolase-1" evidence="1">
    <location>
        <begin position="39"/>
        <end position="254"/>
    </location>
</feature>
<dbReference type="GeneID" id="93770804"/>
<dbReference type="Pfam" id="PF00561">
    <property type="entry name" value="Abhydrolase_1"/>
    <property type="match status" value="1"/>
</dbReference>
<dbReference type="SUPFAM" id="SSF53474">
    <property type="entry name" value="alpha/beta-Hydrolases"/>
    <property type="match status" value="1"/>
</dbReference>